<comment type="caution">
    <text evidence="2">The sequence shown here is derived from an EMBL/GenBank/DDBJ whole genome shotgun (WGS) entry which is preliminary data.</text>
</comment>
<reference evidence="2 3" key="1">
    <citation type="submission" date="2017-08" db="EMBL/GenBank/DDBJ databases">
        <title>Fine stratification of microbial communities through a metagenomic profile of the photic zone.</title>
        <authorList>
            <person name="Haro-Moreno J.M."/>
            <person name="Lopez-Perez M."/>
            <person name="De La Torre J."/>
            <person name="Picazo A."/>
            <person name="Camacho A."/>
            <person name="Rodriguez-Valera F."/>
        </authorList>
    </citation>
    <scope>NUCLEOTIDE SEQUENCE [LARGE SCALE GENOMIC DNA]</scope>
    <source>
        <strain evidence="2">MED-G28</strain>
    </source>
</reference>
<name>A0A2A5WA29_9GAMM</name>
<feature type="transmembrane region" description="Helical" evidence="1">
    <location>
        <begin position="7"/>
        <end position="26"/>
    </location>
</feature>
<evidence type="ECO:0000256" key="1">
    <source>
        <dbReference type="SAM" id="Phobius"/>
    </source>
</evidence>
<proteinExistence type="predicted"/>
<gene>
    <name evidence="2" type="ORF">CNF02_09910</name>
</gene>
<keyword evidence="1" id="KW-0812">Transmembrane</keyword>
<keyword evidence="1" id="KW-0472">Membrane</keyword>
<evidence type="ECO:0000313" key="2">
    <source>
        <dbReference type="EMBL" id="PDH33016.1"/>
    </source>
</evidence>
<keyword evidence="1" id="KW-1133">Transmembrane helix</keyword>
<dbReference type="AlphaFoldDB" id="A0A2A5WA29"/>
<protein>
    <submittedName>
        <fullName evidence="2">Uncharacterized protein</fullName>
    </submittedName>
</protein>
<organism evidence="2 3">
    <name type="scientific">OM182 bacterium MED-G28</name>
    <dbReference type="NCBI Taxonomy" id="1986256"/>
    <lineage>
        <taxon>Bacteria</taxon>
        <taxon>Pseudomonadati</taxon>
        <taxon>Pseudomonadota</taxon>
        <taxon>Gammaproteobacteria</taxon>
        <taxon>OMG group</taxon>
        <taxon>OM182 clade</taxon>
    </lineage>
</organism>
<feature type="transmembrane region" description="Helical" evidence="1">
    <location>
        <begin position="32"/>
        <end position="49"/>
    </location>
</feature>
<evidence type="ECO:0000313" key="3">
    <source>
        <dbReference type="Proteomes" id="UP000219329"/>
    </source>
</evidence>
<accession>A0A2A5WA29</accession>
<dbReference type="EMBL" id="NTJZ01000011">
    <property type="protein sequence ID" value="PDH33016.1"/>
    <property type="molecule type" value="Genomic_DNA"/>
</dbReference>
<dbReference type="Proteomes" id="UP000219329">
    <property type="component" value="Unassembled WGS sequence"/>
</dbReference>
<sequence>MYIPRSILVLLVIIYLLFLVSIDWINQPNGTWYRPFIIGLMIVIVASWAHREQDSDEL</sequence>